<dbReference type="FunFam" id="3.40.50.1390:FF:000001">
    <property type="entry name" value="DNA recombinase"/>
    <property type="match status" value="1"/>
</dbReference>
<keyword evidence="5" id="KW-0233">DNA recombination</keyword>
<dbReference type="Gene3D" id="3.40.50.1390">
    <property type="entry name" value="Resolvase, N-terminal catalytic domain"/>
    <property type="match status" value="1"/>
</dbReference>
<protein>
    <submittedName>
        <fullName evidence="9">Recombinase family protein</fullName>
    </submittedName>
</protein>
<dbReference type="OrthoDB" id="9800103at2"/>
<keyword evidence="2" id="KW-0229">DNA integration</keyword>
<name>A0A6N7LBP6_SINTE</name>
<keyword evidence="4" id="KW-0238">DNA-binding</keyword>
<evidence type="ECO:0000259" key="8">
    <source>
        <dbReference type="PROSITE" id="PS51736"/>
    </source>
</evidence>
<comment type="similarity">
    <text evidence="1">Belongs to the site-specific recombinase resolvase family.</text>
</comment>
<dbReference type="AlphaFoldDB" id="A0A6N7LBP6"/>
<evidence type="ECO:0000313" key="10">
    <source>
        <dbReference type="Proteomes" id="UP000439983"/>
    </source>
</evidence>
<evidence type="ECO:0000256" key="7">
    <source>
        <dbReference type="PROSITE-ProRule" id="PRU10137"/>
    </source>
</evidence>
<feature type="active site" description="O-(5'-phospho-DNA)-serine intermediate" evidence="6 7">
    <location>
        <position position="10"/>
    </location>
</feature>
<reference evidence="9 10" key="1">
    <citation type="journal article" date="2013" name="Genome Biol.">
        <title>Comparative genomics of the core and accessory genomes of 48 Sinorhizobium strains comprising five genospecies.</title>
        <authorList>
            <person name="Sugawara M."/>
            <person name="Epstein B."/>
            <person name="Badgley B.D."/>
            <person name="Unno T."/>
            <person name="Xu L."/>
            <person name="Reese J."/>
            <person name="Gyaneshwar P."/>
            <person name="Denny R."/>
            <person name="Mudge J."/>
            <person name="Bharti A.K."/>
            <person name="Farmer A.D."/>
            <person name="May G.D."/>
            <person name="Woodward J.E."/>
            <person name="Medigue C."/>
            <person name="Vallenet D."/>
            <person name="Lajus A."/>
            <person name="Rouy Z."/>
            <person name="Martinez-Vaz B."/>
            <person name="Tiffin P."/>
            <person name="Young N.D."/>
            <person name="Sadowsky M.J."/>
        </authorList>
    </citation>
    <scope>NUCLEOTIDE SEQUENCE [LARGE SCALE GENOMIC DNA]</scope>
    <source>
        <strain evidence="9 10">USDA4894</strain>
    </source>
</reference>
<dbReference type="PANTHER" id="PTHR30461">
    <property type="entry name" value="DNA-INVERTASE FROM LAMBDOID PROPHAGE"/>
    <property type="match status" value="1"/>
</dbReference>
<sequence length="181" mass="19430">MPAIGYARVSTDAQDMTLQRDALAKAGCTKIFEDIASGAKAERPGLIEALGYLRDGDVLVVWKFDRLGRSLPHLIETVTSLQARGIGLRSLTENIDTTTSGGKLVFAIFGALAEFERDVIRERTAAGLKAAAARGRKAGRKPVVTPDKLARAKVLIDQGLTVREAAARLRIGKTALYAALR</sequence>
<dbReference type="Proteomes" id="UP000439983">
    <property type="component" value="Unassembled WGS sequence"/>
</dbReference>
<accession>A0A6N7LBP6</accession>
<dbReference type="InterPro" id="IPR036162">
    <property type="entry name" value="Resolvase-like_N_sf"/>
</dbReference>
<keyword evidence="10" id="KW-1185">Reference proteome</keyword>
<evidence type="ECO:0000256" key="3">
    <source>
        <dbReference type="ARBA" id="ARBA00023100"/>
    </source>
</evidence>
<evidence type="ECO:0000256" key="5">
    <source>
        <dbReference type="ARBA" id="ARBA00023172"/>
    </source>
</evidence>
<evidence type="ECO:0000256" key="4">
    <source>
        <dbReference type="ARBA" id="ARBA00023125"/>
    </source>
</evidence>
<dbReference type="EMBL" id="WITC01000032">
    <property type="protein sequence ID" value="MQX14619.1"/>
    <property type="molecule type" value="Genomic_DNA"/>
</dbReference>
<dbReference type="InterPro" id="IPR006119">
    <property type="entry name" value="Resolv_N"/>
</dbReference>
<dbReference type="GO" id="GO:0000150">
    <property type="term" value="F:DNA strand exchange activity"/>
    <property type="evidence" value="ECO:0007669"/>
    <property type="project" value="UniProtKB-KW"/>
</dbReference>
<proteinExistence type="inferred from homology"/>
<organism evidence="9 10">
    <name type="scientific">Sinorhizobium terangae</name>
    <dbReference type="NCBI Taxonomy" id="110322"/>
    <lineage>
        <taxon>Bacteria</taxon>
        <taxon>Pseudomonadati</taxon>
        <taxon>Pseudomonadota</taxon>
        <taxon>Alphaproteobacteria</taxon>
        <taxon>Hyphomicrobiales</taxon>
        <taxon>Rhizobiaceae</taxon>
        <taxon>Sinorhizobium/Ensifer group</taxon>
        <taxon>Sinorhizobium</taxon>
    </lineage>
</organism>
<dbReference type="PROSITE" id="PS00397">
    <property type="entry name" value="RECOMBINASES_1"/>
    <property type="match status" value="1"/>
</dbReference>
<dbReference type="InterPro" id="IPR050639">
    <property type="entry name" value="SSR_resolvase"/>
</dbReference>
<dbReference type="SUPFAM" id="SSF46689">
    <property type="entry name" value="Homeodomain-like"/>
    <property type="match status" value="1"/>
</dbReference>
<evidence type="ECO:0000256" key="6">
    <source>
        <dbReference type="PIRSR" id="PIRSR606118-50"/>
    </source>
</evidence>
<dbReference type="PROSITE" id="PS51736">
    <property type="entry name" value="RECOMBINASES_3"/>
    <property type="match status" value="1"/>
</dbReference>
<comment type="caution">
    <text evidence="9">The sequence shown here is derived from an EMBL/GenBank/DDBJ whole genome shotgun (WGS) entry which is preliminary data.</text>
</comment>
<feature type="domain" description="Resolvase/invertase-type recombinase catalytic" evidence="8">
    <location>
        <begin position="2"/>
        <end position="135"/>
    </location>
</feature>
<dbReference type="PANTHER" id="PTHR30461:SF2">
    <property type="entry name" value="SERINE RECOMBINASE PINE-RELATED"/>
    <property type="match status" value="1"/>
</dbReference>
<dbReference type="RefSeq" id="WP_153437732.1">
    <property type="nucleotide sequence ID" value="NZ_CP121660.1"/>
</dbReference>
<dbReference type="Pfam" id="PF00239">
    <property type="entry name" value="Resolvase"/>
    <property type="match status" value="1"/>
</dbReference>
<evidence type="ECO:0000313" key="9">
    <source>
        <dbReference type="EMBL" id="MQX14619.1"/>
    </source>
</evidence>
<dbReference type="CDD" id="cd03768">
    <property type="entry name" value="SR_ResInv"/>
    <property type="match status" value="1"/>
</dbReference>
<dbReference type="SMART" id="SM00857">
    <property type="entry name" value="Resolvase"/>
    <property type="match status" value="1"/>
</dbReference>
<gene>
    <name evidence="9" type="ORF">GHK62_07520</name>
</gene>
<dbReference type="InterPro" id="IPR006118">
    <property type="entry name" value="Recombinase_CS"/>
</dbReference>
<dbReference type="GO" id="GO:0003677">
    <property type="term" value="F:DNA binding"/>
    <property type="evidence" value="ECO:0007669"/>
    <property type="project" value="UniProtKB-KW"/>
</dbReference>
<dbReference type="SUPFAM" id="SSF53041">
    <property type="entry name" value="Resolvase-like"/>
    <property type="match status" value="1"/>
</dbReference>
<dbReference type="InterPro" id="IPR009057">
    <property type="entry name" value="Homeodomain-like_sf"/>
</dbReference>
<dbReference type="GO" id="GO:0015074">
    <property type="term" value="P:DNA integration"/>
    <property type="evidence" value="ECO:0007669"/>
    <property type="project" value="UniProtKB-KW"/>
</dbReference>
<evidence type="ECO:0000256" key="2">
    <source>
        <dbReference type="ARBA" id="ARBA00022908"/>
    </source>
</evidence>
<evidence type="ECO:0000256" key="1">
    <source>
        <dbReference type="ARBA" id="ARBA00009913"/>
    </source>
</evidence>
<keyword evidence="3" id="KW-0230">DNA invertase</keyword>